<accession>A0A9D4EUU1</accession>
<protein>
    <submittedName>
        <fullName evidence="1">Uncharacterized protein</fullName>
    </submittedName>
</protein>
<name>A0A9D4EUU1_DREPO</name>
<reference evidence="1" key="1">
    <citation type="journal article" date="2019" name="bioRxiv">
        <title>The Genome of the Zebra Mussel, Dreissena polymorpha: A Resource for Invasive Species Research.</title>
        <authorList>
            <person name="McCartney M.A."/>
            <person name="Auch B."/>
            <person name="Kono T."/>
            <person name="Mallez S."/>
            <person name="Zhang Y."/>
            <person name="Obille A."/>
            <person name="Becker A."/>
            <person name="Abrahante J.E."/>
            <person name="Garbe J."/>
            <person name="Badalamenti J.P."/>
            <person name="Herman A."/>
            <person name="Mangelson H."/>
            <person name="Liachko I."/>
            <person name="Sullivan S."/>
            <person name="Sone E.D."/>
            <person name="Koren S."/>
            <person name="Silverstein K.A.T."/>
            <person name="Beckman K.B."/>
            <person name="Gohl D.M."/>
        </authorList>
    </citation>
    <scope>NUCLEOTIDE SEQUENCE</scope>
    <source>
        <strain evidence="1">Duluth1</strain>
        <tissue evidence="1">Whole animal</tissue>
    </source>
</reference>
<evidence type="ECO:0000313" key="2">
    <source>
        <dbReference type="Proteomes" id="UP000828390"/>
    </source>
</evidence>
<dbReference type="EMBL" id="JAIWYP010000008">
    <property type="protein sequence ID" value="KAH3786657.1"/>
    <property type="molecule type" value="Genomic_DNA"/>
</dbReference>
<gene>
    <name evidence="1" type="ORF">DPMN_164764</name>
</gene>
<sequence>MCIGPHLGPATWPDCNRYQEALLVKLCAAFPGSTTKDRVPQARWRTVLEKYNFIWEIFNSQRVIQDTRIQLADINRRTLTAW</sequence>
<reference evidence="1" key="2">
    <citation type="submission" date="2020-11" db="EMBL/GenBank/DDBJ databases">
        <authorList>
            <person name="McCartney M.A."/>
            <person name="Auch B."/>
            <person name="Kono T."/>
            <person name="Mallez S."/>
            <person name="Becker A."/>
            <person name="Gohl D.M."/>
            <person name="Silverstein K.A.T."/>
            <person name="Koren S."/>
            <person name="Bechman K.B."/>
            <person name="Herman A."/>
            <person name="Abrahante J.E."/>
            <person name="Garbe J."/>
        </authorList>
    </citation>
    <scope>NUCLEOTIDE SEQUENCE</scope>
    <source>
        <strain evidence="1">Duluth1</strain>
        <tissue evidence="1">Whole animal</tissue>
    </source>
</reference>
<comment type="caution">
    <text evidence="1">The sequence shown here is derived from an EMBL/GenBank/DDBJ whole genome shotgun (WGS) entry which is preliminary data.</text>
</comment>
<organism evidence="1 2">
    <name type="scientific">Dreissena polymorpha</name>
    <name type="common">Zebra mussel</name>
    <name type="synonym">Mytilus polymorpha</name>
    <dbReference type="NCBI Taxonomy" id="45954"/>
    <lineage>
        <taxon>Eukaryota</taxon>
        <taxon>Metazoa</taxon>
        <taxon>Spiralia</taxon>
        <taxon>Lophotrochozoa</taxon>
        <taxon>Mollusca</taxon>
        <taxon>Bivalvia</taxon>
        <taxon>Autobranchia</taxon>
        <taxon>Heteroconchia</taxon>
        <taxon>Euheterodonta</taxon>
        <taxon>Imparidentia</taxon>
        <taxon>Neoheterodontei</taxon>
        <taxon>Myida</taxon>
        <taxon>Dreissenoidea</taxon>
        <taxon>Dreissenidae</taxon>
        <taxon>Dreissena</taxon>
    </lineage>
</organism>
<keyword evidence="2" id="KW-1185">Reference proteome</keyword>
<dbReference type="Proteomes" id="UP000828390">
    <property type="component" value="Unassembled WGS sequence"/>
</dbReference>
<dbReference type="AlphaFoldDB" id="A0A9D4EUU1"/>
<evidence type="ECO:0000313" key="1">
    <source>
        <dbReference type="EMBL" id="KAH3786657.1"/>
    </source>
</evidence>
<proteinExistence type="predicted"/>